<proteinExistence type="predicted"/>
<feature type="transmembrane region" description="Helical" evidence="1">
    <location>
        <begin position="205"/>
        <end position="224"/>
    </location>
</feature>
<feature type="transmembrane region" description="Helical" evidence="1">
    <location>
        <begin position="174"/>
        <end position="193"/>
    </location>
</feature>
<evidence type="ECO:0000313" key="3">
    <source>
        <dbReference type="Proteomes" id="UP000567885"/>
    </source>
</evidence>
<reference evidence="2 3" key="1">
    <citation type="submission" date="2020-05" db="EMBL/GenBank/DDBJ databases">
        <title>Identification and distribution of gene clusters putatively required for synthesis of sphingolipid metabolism inhibitors in phylogenetically diverse species of the filamentous fungus Fusarium.</title>
        <authorList>
            <person name="Kim H.-S."/>
            <person name="Busman M."/>
            <person name="Brown D.W."/>
            <person name="Divon H."/>
            <person name="Uhlig S."/>
            <person name="Proctor R.H."/>
        </authorList>
    </citation>
    <scope>NUCLEOTIDE SEQUENCE [LARGE SCALE GENOMIC DNA]</scope>
    <source>
        <strain evidence="2 3">NRRL 20693</strain>
    </source>
</reference>
<gene>
    <name evidence="2" type="ORF">FHETE_8051</name>
</gene>
<feature type="transmembrane region" description="Helical" evidence="1">
    <location>
        <begin position="92"/>
        <end position="112"/>
    </location>
</feature>
<evidence type="ECO:0000256" key="1">
    <source>
        <dbReference type="SAM" id="Phobius"/>
    </source>
</evidence>
<accession>A0A8H5WJE3</accession>
<feature type="transmembrane region" description="Helical" evidence="1">
    <location>
        <begin position="12"/>
        <end position="30"/>
    </location>
</feature>
<keyword evidence="3" id="KW-1185">Reference proteome</keyword>
<keyword evidence="1" id="KW-0812">Transmembrane</keyword>
<dbReference type="OrthoDB" id="72269at2759"/>
<organism evidence="2 3">
    <name type="scientific">Fusarium heterosporum</name>
    <dbReference type="NCBI Taxonomy" id="42747"/>
    <lineage>
        <taxon>Eukaryota</taxon>
        <taxon>Fungi</taxon>
        <taxon>Dikarya</taxon>
        <taxon>Ascomycota</taxon>
        <taxon>Pezizomycotina</taxon>
        <taxon>Sordariomycetes</taxon>
        <taxon>Hypocreomycetidae</taxon>
        <taxon>Hypocreales</taxon>
        <taxon>Nectriaceae</taxon>
        <taxon>Fusarium</taxon>
        <taxon>Fusarium heterosporum species complex</taxon>
    </lineage>
</organism>
<protein>
    <submittedName>
        <fullName evidence="2">Uncharacterized protein</fullName>
    </submittedName>
</protein>
<dbReference type="EMBL" id="JAAGWQ010000168">
    <property type="protein sequence ID" value="KAF5662161.1"/>
    <property type="molecule type" value="Genomic_DNA"/>
</dbReference>
<name>A0A8H5WJE3_FUSHE</name>
<feature type="transmembrane region" description="Helical" evidence="1">
    <location>
        <begin position="132"/>
        <end position="153"/>
    </location>
</feature>
<dbReference type="Proteomes" id="UP000567885">
    <property type="component" value="Unassembled WGS sequence"/>
</dbReference>
<keyword evidence="1" id="KW-0472">Membrane</keyword>
<keyword evidence="1" id="KW-1133">Transmembrane helix</keyword>
<dbReference type="AlphaFoldDB" id="A0A8H5WJE3"/>
<sequence>MASSPNLSSRIPTIIVLAILSIFGLDALLLQLNRNGYMDMLNSITSDPLPRFLPDTNRLILKRYVGVSALDDFFAFSNVIWANVTDGSRPELSLFTICFGAQLIAFFVVFVIEGQRAVGWSPIVLNGIVWTLAVQSIGFGFIAPLYFLVHLIWTAKATYTEGVHLRDNLSLHTIVPSFLLGYIVPCVFMAYPFSDHNARQWANAVWSLAPIYIFVLQAVFTVLLKRFSVGQDAFKPKVVLDKTALSHAYGFAWNIAVVGQMTTYAVLIAANIAPGLLPDGLANSFTLKKLFVPDAAPHSYEPMSSAAAAMHNFLIYDFATGSVASLIWGLHQLLEVRPELRSGEERTNLARGVLTSVLLSGPGGALAALMQHRDESVLSAEAKAEKIQ</sequence>
<comment type="caution">
    <text evidence="2">The sequence shown here is derived from an EMBL/GenBank/DDBJ whole genome shotgun (WGS) entry which is preliminary data.</text>
</comment>
<evidence type="ECO:0000313" key="2">
    <source>
        <dbReference type="EMBL" id="KAF5662161.1"/>
    </source>
</evidence>